<organism evidence="1 2">
    <name type="scientific">Candidatus Regiella insecticola LSR1</name>
    <dbReference type="NCBI Taxonomy" id="663321"/>
    <lineage>
        <taxon>Bacteria</taxon>
        <taxon>Pseudomonadati</taxon>
        <taxon>Pseudomonadota</taxon>
        <taxon>Gammaproteobacteria</taxon>
        <taxon>Enterobacterales</taxon>
        <taxon>Enterobacteriaceae</taxon>
        <taxon>aphid secondary symbionts</taxon>
        <taxon>Candidatus Regiella</taxon>
    </lineage>
</organism>
<protein>
    <submittedName>
        <fullName evidence="1">Uncharacterized protein</fullName>
    </submittedName>
</protein>
<accession>E0WTP2</accession>
<reference evidence="1" key="1">
    <citation type="journal article" date="2009" name="Environ. Microbiol.">
        <title>Dynamics of genome evolution in facultative symbionts of aphids.</title>
        <authorList>
            <person name="Degnan P.H."/>
            <person name="Leonardo T.E."/>
            <person name="Cass B.N."/>
            <person name="Hurwitz B."/>
            <person name="Stern D."/>
            <person name="Gibbs R.A."/>
            <person name="Richards S."/>
            <person name="Moran N.A."/>
        </authorList>
    </citation>
    <scope>NUCLEOTIDE SEQUENCE [LARGE SCALE GENOMIC DNA]</scope>
    <source>
        <strain evidence="1">LSR1</strain>
    </source>
</reference>
<dbReference type="AlphaFoldDB" id="E0WTP2"/>
<sequence length="177" mass="19939">MMAAGSPCFALGYVEERGSHCGVIALRPATPIPSASSAQGFRFGHSVLGFDGKPVLHFAFEFYGHVIYRGLVVPGNPIIQAVINRMLETKDYFFFAINPDQTVIAFRSQLESANLAGLKTNQKQFENMSCTPEQYEKAVKIFTKKPDPPGLVMKWVCRNDWDYLDLTKYRLELNPRQ</sequence>
<evidence type="ECO:0000313" key="1">
    <source>
        <dbReference type="EMBL" id="EFL91622.1"/>
    </source>
</evidence>
<proteinExistence type="predicted"/>
<dbReference type="HOGENOM" id="CLU_129712_0_0_6"/>
<dbReference type="Proteomes" id="UP000005726">
    <property type="component" value="Unassembled WGS sequence"/>
</dbReference>
<evidence type="ECO:0000313" key="2">
    <source>
        <dbReference type="Proteomes" id="UP000005726"/>
    </source>
</evidence>
<dbReference type="EMBL" id="GL379593">
    <property type="protein sequence ID" value="EFL91622.1"/>
    <property type="molecule type" value="Genomic_DNA"/>
</dbReference>
<gene>
    <name evidence="1" type="ORF">REG_1412</name>
</gene>
<name>E0WTP2_9ENTR</name>
<keyword evidence="2" id="KW-1185">Reference proteome</keyword>
<dbReference type="eggNOG" id="ENOG5032S68">
    <property type="taxonomic scope" value="Bacteria"/>
</dbReference>